<evidence type="ECO:0000313" key="4">
    <source>
        <dbReference type="Proteomes" id="UP000887565"/>
    </source>
</evidence>
<dbReference type="AlphaFoldDB" id="A0A915JUU2"/>
<dbReference type="Proteomes" id="UP000887565">
    <property type="component" value="Unplaced"/>
</dbReference>
<evidence type="ECO:0000313" key="5">
    <source>
        <dbReference type="WBParaSite" id="nRc.2.0.1.t29863-RA"/>
    </source>
</evidence>
<dbReference type="WBParaSite" id="nRc.2.0.1.t29863-RA">
    <property type="protein sequence ID" value="nRc.2.0.1.t29863-RA"/>
    <property type="gene ID" value="nRc.2.0.1.g29863"/>
</dbReference>
<sequence>HPFHRPPRNSKTDRLVNWKVILFTYGFIGTIESIIAFFMYFYTMYLGNVPPSKLLFAYEKYGEEYNV</sequence>
<dbReference type="GO" id="GO:0005886">
    <property type="term" value="C:plasma membrane"/>
    <property type="evidence" value="ECO:0007669"/>
    <property type="project" value="UniProtKB-SubCell"/>
</dbReference>
<reference evidence="5" key="1">
    <citation type="submission" date="2022-11" db="UniProtKB">
        <authorList>
            <consortium name="WormBaseParasite"/>
        </authorList>
    </citation>
    <scope>IDENTIFICATION</scope>
</reference>
<dbReference type="GO" id="GO:1902600">
    <property type="term" value="P:proton transmembrane transport"/>
    <property type="evidence" value="ECO:0007669"/>
    <property type="project" value="TreeGrafter"/>
</dbReference>
<dbReference type="InterPro" id="IPR023298">
    <property type="entry name" value="ATPase_P-typ_TM_dom_sf"/>
</dbReference>
<dbReference type="Gene3D" id="1.20.1110.10">
    <property type="entry name" value="Calcium-transporting ATPase, transmembrane domain"/>
    <property type="match status" value="1"/>
</dbReference>
<protein>
    <submittedName>
        <fullName evidence="5">Cation-transporting P-type ATPase C-terminal domain-containing protein</fullName>
    </submittedName>
</protein>
<dbReference type="GO" id="GO:0006883">
    <property type="term" value="P:intracellular sodium ion homeostasis"/>
    <property type="evidence" value="ECO:0007669"/>
    <property type="project" value="TreeGrafter"/>
</dbReference>
<dbReference type="PANTHER" id="PTHR43294">
    <property type="entry name" value="SODIUM/POTASSIUM-TRANSPORTING ATPASE SUBUNIT ALPHA"/>
    <property type="match status" value="1"/>
</dbReference>
<dbReference type="GO" id="GO:0005391">
    <property type="term" value="F:P-type sodium:potassium-exchanging transporter activity"/>
    <property type="evidence" value="ECO:0007669"/>
    <property type="project" value="TreeGrafter"/>
</dbReference>
<feature type="transmembrane region" description="Helical" evidence="3">
    <location>
        <begin position="20"/>
        <end position="42"/>
    </location>
</feature>
<dbReference type="InterPro" id="IPR050510">
    <property type="entry name" value="Cation_transp_ATPase_P-type"/>
</dbReference>
<proteinExistence type="predicted"/>
<dbReference type="GO" id="GO:0036376">
    <property type="term" value="P:sodium ion export across plasma membrane"/>
    <property type="evidence" value="ECO:0007669"/>
    <property type="project" value="TreeGrafter"/>
</dbReference>
<keyword evidence="4" id="KW-1185">Reference proteome</keyword>
<name>A0A915JUU2_ROMCU</name>
<dbReference type="SUPFAM" id="SSF81665">
    <property type="entry name" value="Calcium ATPase, transmembrane domain M"/>
    <property type="match status" value="1"/>
</dbReference>
<accession>A0A915JUU2</accession>
<keyword evidence="3" id="KW-1133">Transmembrane helix</keyword>
<evidence type="ECO:0000256" key="1">
    <source>
        <dbReference type="ARBA" id="ARBA00004651"/>
    </source>
</evidence>
<keyword evidence="3" id="KW-0472">Membrane</keyword>
<evidence type="ECO:0000256" key="2">
    <source>
        <dbReference type="ARBA" id="ARBA00022475"/>
    </source>
</evidence>
<dbReference type="GO" id="GO:0030007">
    <property type="term" value="P:intracellular potassium ion homeostasis"/>
    <property type="evidence" value="ECO:0007669"/>
    <property type="project" value="TreeGrafter"/>
</dbReference>
<dbReference type="PANTHER" id="PTHR43294:SF21">
    <property type="entry name" value="CATION TRANSPORTING ATPASE"/>
    <property type="match status" value="1"/>
</dbReference>
<keyword evidence="3" id="KW-0812">Transmembrane</keyword>
<dbReference type="GO" id="GO:1990573">
    <property type="term" value="P:potassium ion import across plasma membrane"/>
    <property type="evidence" value="ECO:0007669"/>
    <property type="project" value="TreeGrafter"/>
</dbReference>
<evidence type="ECO:0000256" key="3">
    <source>
        <dbReference type="SAM" id="Phobius"/>
    </source>
</evidence>
<comment type="subcellular location">
    <subcellularLocation>
        <location evidence="1">Cell membrane</location>
        <topology evidence="1">Multi-pass membrane protein</topology>
    </subcellularLocation>
</comment>
<organism evidence="4 5">
    <name type="scientific">Romanomermis culicivorax</name>
    <name type="common">Nematode worm</name>
    <dbReference type="NCBI Taxonomy" id="13658"/>
    <lineage>
        <taxon>Eukaryota</taxon>
        <taxon>Metazoa</taxon>
        <taxon>Ecdysozoa</taxon>
        <taxon>Nematoda</taxon>
        <taxon>Enoplea</taxon>
        <taxon>Dorylaimia</taxon>
        <taxon>Mermithida</taxon>
        <taxon>Mermithoidea</taxon>
        <taxon>Mermithidae</taxon>
        <taxon>Romanomermis</taxon>
    </lineage>
</organism>
<keyword evidence="2" id="KW-1003">Cell membrane</keyword>